<accession>A0AAX3M5T7</accession>
<dbReference type="Gene3D" id="2.60.120.560">
    <property type="entry name" value="Exo-inulinase, domain 1"/>
    <property type="match status" value="1"/>
</dbReference>
<evidence type="ECO:0000313" key="9">
    <source>
        <dbReference type="EMBL" id="WCT57256.1"/>
    </source>
</evidence>
<sequence length="531" mass="59508">MNNSNHASKYRRTLVVLSVFGCIILGALFYFFTQTTAKGSTQNSLPNYSASNTNATSVSSERPDYHFTVPDKWKNDPQRPIYFKGKYHYYYLYNKDYPNGNGTEWRHATSTDLIHWQDHGVAIPKYTNKNGDPWSGSVVVDTNNTAGFGKNAFIAIVTQPSANGGAQEQYLWYSKNGGNTFTPYGKKPILSNPGTADFRDPKITWDARSKHWIMLMAEGNKIGFYTSTNLKHWTYTSGFLTDNVGILECPDLYLMQAANGAYKWVLGASANGRGAGNPNTYAYWTGSFNGKKFIADRKEPKWLDHGFDWYAAVTFEIAGASNPYKQRYAFGWMNNWDYVNNTPTMKEGFNGMDSIVRKIRLRFNGQSYDLSSQPIGAISQIPASTQTVQRIEVEDTEALPMSGASYQLDADISWSDLKNVGLRLRESADKSRHVDVGVFVEGKYTYVNRAYTGHPDTNGKSLESQAAFNTDKKKVHLQVLVDKNSIEVFVDDGTVAYSSLIFPNKEDQGISLFAEGGKAIFENVVLKQFNS</sequence>
<dbReference type="KEGG" id="pka:PQ456_07030"/>
<evidence type="ECO:0000313" key="10">
    <source>
        <dbReference type="Proteomes" id="UP001220509"/>
    </source>
</evidence>
<dbReference type="InterPro" id="IPR001362">
    <property type="entry name" value="Glyco_hydro_32"/>
</dbReference>
<keyword evidence="2 4" id="KW-0378">Hydrolase</keyword>
<keyword evidence="6" id="KW-0812">Transmembrane</keyword>
<dbReference type="InterPro" id="IPR013189">
    <property type="entry name" value="Glyco_hydro_32_C"/>
</dbReference>
<protein>
    <submittedName>
        <fullName evidence="9">Glycoside hydrolase family 32 protein</fullName>
    </submittedName>
</protein>
<dbReference type="PANTHER" id="PTHR42800">
    <property type="entry name" value="EXOINULINASE INUD (AFU_ORTHOLOGUE AFUA_5G00480)"/>
    <property type="match status" value="1"/>
</dbReference>
<evidence type="ECO:0000256" key="5">
    <source>
        <dbReference type="SAM" id="MobiDB-lite"/>
    </source>
</evidence>
<keyword evidence="3 4" id="KW-0326">Glycosidase</keyword>
<evidence type="ECO:0000259" key="7">
    <source>
        <dbReference type="Pfam" id="PF00251"/>
    </source>
</evidence>
<feature type="domain" description="Glycosyl hydrolase family 32 C-terminal" evidence="8">
    <location>
        <begin position="385"/>
        <end position="526"/>
    </location>
</feature>
<name>A0AAX3M5T7_9BACL</name>
<evidence type="ECO:0000256" key="2">
    <source>
        <dbReference type="ARBA" id="ARBA00022801"/>
    </source>
</evidence>
<dbReference type="SUPFAM" id="SSF75005">
    <property type="entry name" value="Arabinanase/levansucrase/invertase"/>
    <property type="match status" value="1"/>
</dbReference>
<dbReference type="GO" id="GO:0004575">
    <property type="term" value="F:sucrose alpha-glucosidase activity"/>
    <property type="evidence" value="ECO:0007669"/>
    <property type="project" value="TreeGrafter"/>
</dbReference>
<reference evidence="9 10" key="1">
    <citation type="submission" date="2023-02" db="EMBL/GenBank/DDBJ databases">
        <title>Genome sequence of Paenibacillus kyungheensis KACC 18744.</title>
        <authorList>
            <person name="Kim S."/>
            <person name="Heo J."/>
            <person name="Kwon S.-W."/>
        </authorList>
    </citation>
    <scope>NUCLEOTIDE SEQUENCE [LARGE SCALE GENOMIC DNA]</scope>
    <source>
        <strain evidence="9 10">KACC 18744</strain>
    </source>
</reference>
<feature type="compositionally biased region" description="Low complexity" evidence="5">
    <location>
        <begin position="49"/>
        <end position="60"/>
    </location>
</feature>
<comment type="similarity">
    <text evidence="1 4">Belongs to the glycosyl hydrolase 32 family.</text>
</comment>
<dbReference type="GO" id="GO:0005737">
    <property type="term" value="C:cytoplasm"/>
    <property type="evidence" value="ECO:0007669"/>
    <property type="project" value="TreeGrafter"/>
</dbReference>
<evidence type="ECO:0000256" key="4">
    <source>
        <dbReference type="RuleBase" id="RU362110"/>
    </source>
</evidence>
<dbReference type="InterPro" id="IPR023296">
    <property type="entry name" value="Glyco_hydro_beta-prop_sf"/>
</dbReference>
<dbReference type="RefSeq" id="WP_273615487.1">
    <property type="nucleotide sequence ID" value="NZ_CP117416.1"/>
</dbReference>
<dbReference type="SUPFAM" id="SSF49899">
    <property type="entry name" value="Concanavalin A-like lectins/glucanases"/>
    <property type="match status" value="1"/>
</dbReference>
<keyword evidence="6" id="KW-1133">Transmembrane helix</keyword>
<dbReference type="SMART" id="SM00640">
    <property type="entry name" value="Glyco_32"/>
    <property type="match status" value="1"/>
</dbReference>
<evidence type="ECO:0000256" key="6">
    <source>
        <dbReference type="SAM" id="Phobius"/>
    </source>
</evidence>
<keyword evidence="10" id="KW-1185">Reference proteome</keyword>
<keyword evidence="6" id="KW-0472">Membrane</keyword>
<gene>
    <name evidence="9" type="ORF">PQ456_07030</name>
</gene>
<dbReference type="Gene3D" id="2.115.10.20">
    <property type="entry name" value="Glycosyl hydrolase domain, family 43"/>
    <property type="match status" value="1"/>
</dbReference>
<dbReference type="PANTHER" id="PTHR42800:SF1">
    <property type="entry name" value="EXOINULINASE INUD (AFU_ORTHOLOGUE AFUA_5G00480)"/>
    <property type="match status" value="1"/>
</dbReference>
<dbReference type="InterPro" id="IPR013320">
    <property type="entry name" value="ConA-like_dom_sf"/>
</dbReference>
<dbReference type="CDD" id="cd18622">
    <property type="entry name" value="GH32_Inu-like"/>
    <property type="match status" value="1"/>
</dbReference>
<feature type="region of interest" description="Disordered" evidence="5">
    <location>
        <begin position="40"/>
        <end position="62"/>
    </location>
</feature>
<proteinExistence type="inferred from homology"/>
<dbReference type="InterPro" id="IPR013148">
    <property type="entry name" value="Glyco_hydro_32_N"/>
</dbReference>
<dbReference type="AlphaFoldDB" id="A0AAX3M5T7"/>
<organism evidence="9 10">
    <name type="scientific">Paenibacillus kyungheensis</name>
    <dbReference type="NCBI Taxonomy" id="1452732"/>
    <lineage>
        <taxon>Bacteria</taxon>
        <taxon>Bacillati</taxon>
        <taxon>Bacillota</taxon>
        <taxon>Bacilli</taxon>
        <taxon>Bacillales</taxon>
        <taxon>Paenibacillaceae</taxon>
        <taxon>Paenibacillus</taxon>
    </lineage>
</organism>
<feature type="transmembrane region" description="Helical" evidence="6">
    <location>
        <begin position="12"/>
        <end position="32"/>
    </location>
</feature>
<dbReference type="Proteomes" id="UP001220509">
    <property type="component" value="Chromosome"/>
</dbReference>
<evidence type="ECO:0000259" key="8">
    <source>
        <dbReference type="Pfam" id="PF08244"/>
    </source>
</evidence>
<evidence type="ECO:0000256" key="1">
    <source>
        <dbReference type="ARBA" id="ARBA00009902"/>
    </source>
</evidence>
<evidence type="ECO:0000256" key="3">
    <source>
        <dbReference type="ARBA" id="ARBA00023295"/>
    </source>
</evidence>
<dbReference type="Pfam" id="PF08244">
    <property type="entry name" value="Glyco_hydro_32C"/>
    <property type="match status" value="1"/>
</dbReference>
<feature type="domain" description="Glycosyl hydrolase family 32 N-terminal" evidence="7">
    <location>
        <begin position="66"/>
        <end position="364"/>
    </location>
</feature>
<dbReference type="EMBL" id="CP117416">
    <property type="protein sequence ID" value="WCT57256.1"/>
    <property type="molecule type" value="Genomic_DNA"/>
</dbReference>
<dbReference type="GO" id="GO:0005987">
    <property type="term" value="P:sucrose catabolic process"/>
    <property type="evidence" value="ECO:0007669"/>
    <property type="project" value="TreeGrafter"/>
</dbReference>
<dbReference type="Pfam" id="PF00251">
    <property type="entry name" value="Glyco_hydro_32N"/>
    <property type="match status" value="1"/>
</dbReference>